<comment type="caution">
    <text evidence="4">The sequence shown here is derived from an EMBL/GenBank/DDBJ whole genome shotgun (WGS) entry which is preliminary data.</text>
</comment>
<dbReference type="Gene3D" id="3.30.430.20">
    <property type="entry name" value="Gnk2 domain, C-X8-C-X2-C motif"/>
    <property type="match status" value="1"/>
</dbReference>
<proteinExistence type="predicted"/>
<evidence type="ECO:0000259" key="3">
    <source>
        <dbReference type="PROSITE" id="PS51473"/>
    </source>
</evidence>
<dbReference type="PROSITE" id="PS51473">
    <property type="entry name" value="GNK2"/>
    <property type="match status" value="1"/>
</dbReference>
<dbReference type="Pfam" id="PF01657">
    <property type="entry name" value="Stress-antifung"/>
    <property type="match status" value="1"/>
</dbReference>
<dbReference type="CDD" id="cd23509">
    <property type="entry name" value="Gnk2-like"/>
    <property type="match status" value="1"/>
</dbReference>
<feature type="domain" description="Gnk2-homologous" evidence="3">
    <location>
        <begin position="1"/>
        <end position="87"/>
    </location>
</feature>
<keyword evidence="1" id="KW-0732">Signal</keyword>
<evidence type="ECO:0000256" key="1">
    <source>
        <dbReference type="ARBA" id="ARBA00022729"/>
    </source>
</evidence>
<accession>A0A328E2R6</accession>
<organism evidence="4 5">
    <name type="scientific">Cuscuta australis</name>
    <dbReference type="NCBI Taxonomy" id="267555"/>
    <lineage>
        <taxon>Eukaryota</taxon>
        <taxon>Viridiplantae</taxon>
        <taxon>Streptophyta</taxon>
        <taxon>Embryophyta</taxon>
        <taxon>Tracheophyta</taxon>
        <taxon>Spermatophyta</taxon>
        <taxon>Magnoliopsida</taxon>
        <taxon>eudicotyledons</taxon>
        <taxon>Gunneridae</taxon>
        <taxon>Pentapetalae</taxon>
        <taxon>asterids</taxon>
        <taxon>lamiids</taxon>
        <taxon>Solanales</taxon>
        <taxon>Convolvulaceae</taxon>
        <taxon>Cuscuteae</taxon>
        <taxon>Cuscuta</taxon>
        <taxon>Cuscuta subgen. Grammica</taxon>
        <taxon>Cuscuta sect. Cleistogrammica</taxon>
    </lineage>
</organism>
<evidence type="ECO:0000256" key="2">
    <source>
        <dbReference type="ARBA" id="ARBA00022737"/>
    </source>
</evidence>
<sequence length="104" mass="11544">MGLLENTLNRMADVVVATFKKFDTLEVNVSASKTMYMLGQCTPGLSKPECWSCPKTNIRCVPQRCNSALGAEFILANCHNKYDMYPLNKILPAPAPIRRPPIKG</sequence>
<protein>
    <recommendedName>
        <fullName evidence="3">Gnk2-homologous domain-containing protein</fullName>
    </recommendedName>
</protein>
<evidence type="ECO:0000313" key="5">
    <source>
        <dbReference type="Proteomes" id="UP000249390"/>
    </source>
</evidence>
<dbReference type="AlphaFoldDB" id="A0A328E2R6"/>
<dbReference type="EMBL" id="NQVE01000054">
    <property type="protein sequence ID" value="RAL50929.1"/>
    <property type="molecule type" value="Genomic_DNA"/>
</dbReference>
<dbReference type="InterPro" id="IPR038408">
    <property type="entry name" value="GNK2_sf"/>
</dbReference>
<name>A0A328E2R6_9ASTE</name>
<dbReference type="Proteomes" id="UP000249390">
    <property type="component" value="Unassembled WGS sequence"/>
</dbReference>
<gene>
    <name evidence="4" type="ORF">DM860_005285</name>
</gene>
<reference evidence="4 5" key="1">
    <citation type="submission" date="2018-06" db="EMBL/GenBank/DDBJ databases">
        <title>The Genome of Cuscuta australis (Dodder) Provides Insight into the Evolution of Plant Parasitism.</title>
        <authorList>
            <person name="Liu H."/>
        </authorList>
    </citation>
    <scope>NUCLEOTIDE SEQUENCE [LARGE SCALE GENOMIC DNA]</scope>
    <source>
        <strain evidence="5">cv. Yunnan</strain>
        <tissue evidence="4">Vines</tissue>
    </source>
</reference>
<keyword evidence="5" id="KW-1185">Reference proteome</keyword>
<dbReference type="InterPro" id="IPR002902">
    <property type="entry name" value="GNK2"/>
</dbReference>
<evidence type="ECO:0000313" key="4">
    <source>
        <dbReference type="EMBL" id="RAL50929.1"/>
    </source>
</evidence>
<keyword evidence="2" id="KW-0677">Repeat</keyword>